<keyword evidence="1" id="KW-0808">Transferase</keyword>
<name>A0A8X7CAT5_9ARAC</name>
<keyword evidence="5" id="KW-0378">Hydrolase</keyword>
<evidence type="ECO:0000313" key="8">
    <source>
        <dbReference type="EMBL" id="GFY62553.1"/>
    </source>
</evidence>
<reference evidence="8" key="1">
    <citation type="submission" date="2020-08" db="EMBL/GenBank/DDBJ databases">
        <title>Multicomponent nature underlies the extraordinary mechanical properties of spider dragline silk.</title>
        <authorList>
            <person name="Kono N."/>
            <person name="Nakamura H."/>
            <person name="Mori M."/>
            <person name="Yoshida Y."/>
            <person name="Ohtoshi R."/>
            <person name="Malay A.D."/>
            <person name="Moran D.A.P."/>
            <person name="Tomita M."/>
            <person name="Numata K."/>
            <person name="Arakawa K."/>
        </authorList>
    </citation>
    <scope>NUCLEOTIDE SEQUENCE</scope>
</reference>
<dbReference type="Proteomes" id="UP000886998">
    <property type="component" value="Unassembled WGS sequence"/>
</dbReference>
<keyword evidence="2" id="KW-0548">Nucleotidyltransferase</keyword>
<evidence type="ECO:0000256" key="1">
    <source>
        <dbReference type="ARBA" id="ARBA00022679"/>
    </source>
</evidence>
<keyword evidence="6" id="KW-0695">RNA-directed DNA polymerase</keyword>
<feature type="domain" description="Reverse transcriptase RNase H-like" evidence="7">
    <location>
        <begin position="76"/>
        <end position="129"/>
    </location>
</feature>
<evidence type="ECO:0000256" key="6">
    <source>
        <dbReference type="ARBA" id="ARBA00022918"/>
    </source>
</evidence>
<gene>
    <name evidence="8" type="ORF">TNIN_292521</name>
</gene>
<evidence type="ECO:0000259" key="7">
    <source>
        <dbReference type="Pfam" id="PF17917"/>
    </source>
</evidence>
<dbReference type="GO" id="GO:0003964">
    <property type="term" value="F:RNA-directed DNA polymerase activity"/>
    <property type="evidence" value="ECO:0007669"/>
    <property type="project" value="UniProtKB-KW"/>
</dbReference>
<dbReference type="Pfam" id="PF17917">
    <property type="entry name" value="RT_RNaseH"/>
    <property type="match status" value="1"/>
</dbReference>
<evidence type="ECO:0000256" key="4">
    <source>
        <dbReference type="ARBA" id="ARBA00022759"/>
    </source>
</evidence>
<organism evidence="8 9">
    <name type="scientific">Trichonephila inaurata madagascariensis</name>
    <dbReference type="NCBI Taxonomy" id="2747483"/>
    <lineage>
        <taxon>Eukaryota</taxon>
        <taxon>Metazoa</taxon>
        <taxon>Ecdysozoa</taxon>
        <taxon>Arthropoda</taxon>
        <taxon>Chelicerata</taxon>
        <taxon>Arachnida</taxon>
        <taxon>Araneae</taxon>
        <taxon>Araneomorphae</taxon>
        <taxon>Entelegynae</taxon>
        <taxon>Araneoidea</taxon>
        <taxon>Nephilidae</taxon>
        <taxon>Trichonephila</taxon>
        <taxon>Trichonephila inaurata</taxon>
    </lineage>
</organism>
<dbReference type="GO" id="GO:0004519">
    <property type="term" value="F:endonuclease activity"/>
    <property type="evidence" value="ECO:0007669"/>
    <property type="project" value="UniProtKB-KW"/>
</dbReference>
<evidence type="ECO:0000256" key="2">
    <source>
        <dbReference type="ARBA" id="ARBA00022695"/>
    </source>
</evidence>
<accession>A0A8X7CAT5</accession>
<protein>
    <recommendedName>
        <fullName evidence="7">Reverse transcriptase RNase H-like domain-containing protein</fullName>
    </recommendedName>
</protein>
<dbReference type="EMBL" id="BMAV01014278">
    <property type="protein sequence ID" value="GFY62553.1"/>
    <property type="molecule type" value="Genomic_DNA"/>
</dbReference>
<keyword evidence="4" id="KW-0255">Endonuclease</keyword>
<comment type="caution">
    <text evidence="8">The sequence shown here is derived from an EMBL/GenBank/DDBJ whole genome shotgun (WGS) entry which is preliminary data.</text>
</comment>
<sequence length="137" mass="14707">MAFAPIPTKVLLSPPNPCKIVLKNGVVFSLGARKGGKHLTRLKKSPLGQGGVRRKLFYEIPTDQAGTVSNSPSTNSEKNVQKVIAYASRTLGKKPEKIIPPQKGNGLAIVFSTNKFRPYKFGKNFSVVTAIIPCAGS</sequence>
<dbReference type="GO" id="GO:0016787">
    <property type="term" value="F:hydrolase activity"/>
    <property type="evidence" value="ECO:0007669"/>
    <property type="project" value="UniProtKB-KW"/>
</dbReference>
<evidence type="ECO:0000256" key="3">
    <source>
        <dbReference type="ARBA" id="ARBA00022722"/>
    </source>
</evidence>
<keyword evidence="9" id="KW-1185">Reference proteome</keyword>
<keyword evidence="3" id="KW-0540">Nuclease</keyword>
<dbReference type="AlphaFoldDB" id="A0A8X7CAT5"/>
<evidence type="ECO:0000313" key="9">
    <source>
        <dbReference type="Proteomes" id="UP000886998"/>
    </source>
</evidence>
<proteinExistence type="predicted"/>
<evidence type="ECO:0000256" key="5">
    <source>
        <dbReference type="ARBA" id="ARBA00022801"/>
    </source>
</evidence>
<dbReference type="InterPro" id="IPR041373">
    <property type="entry name" value="RT_RNaseH"/>
</dbReference>